<dbReference type="NCBIfam" id="TIGR00252">
    <property type="entry name" value="YraN family protein"/>
    <property type="match status" value="1"/>
</dbReference>
<organism evidence="3 4">
    <name type="scientific">Paenibacillus alba</name>
    <dbReference type="NCBI Taxonomy" id="1197127"/>
    <lineage>
        <taxon>Bacteria</taxon>
        <taxon>Bacillati</taxon>
        <taxon>Bacillota</taxon>
        <taxon>Bacilli</taxon>
        <taxon>Bacillales</taxon>
        <taxon>Paenibacillaceae</taxon>
        <taxon>Paenibacillus</taxon>
    </lineage>
</organism>
<protein>
    <recommendedName>
        <fullName evidence="2">UPF0102 protein P4I72_31250</fullName>
    </recommendedName>
</protein>
<comment type="caution">
    <text evidence="3">The sequence shown here is derived from an EMBL/GenBank/DDBJ whole genome shotgun (WGS) entry which is preliminary data.</text>
</comment>
<dbReference type="Pfam" id="PF02021">
    <property type="entry name" value="UPF0102"/>
    <property type="match status" value="1"/>
</dbReference>
<dbReference type="InterPro" id="IPR011335">
    <property type="entry name" value="Restrct_endonuc-II-like"/>
</dbReference>
<keyword evidence="4" id="KW-1185">Reference proteome</keyword>
<dbReference type="EMBL" id="JARLKY010000095">
    <property type="protein sequence ID" value="MEC0231589.1"/>
    <property type="molecule type" value="Genomic_DNA"/>
</dbReference>
<evidence type="ECO:0000256" key="2">
    <source>
        <dbReference type="HAMAP-Rule" id="MF_00048"/>
    </source>
</evidence>
<dbReference type="PANTHER" id="PTHR34039">
    <property type="entry name" value="UPF0102 PROTEIN YRAN"/>
    <property type="match status" value="1"/>
</dbReference>
<dbReference type="CDD" id="cd20736">
    <property type="entry name" value="PoNe_Nuclease"/>
    <property type="match status" value="1"/>
</dbReference>
<accession>A0ABU6GBL6</accession>
<evidence type="ECO:0000256" key="1">
    <source>
        <dbReference type="ARBA" id="ARBA00006738"/>
    </source>
</evidence>
<dbReference type="InterPro" id="IPR003509">
    <property type="entry name" value="UPF0102_YraN-like"/>
</dbReference>
<dbReference type="Gene3D" id="3.40.1350.10">
    <property type="match status" value="1"/>
</dbReference>
<dbReference type="HAMAP" id="MF_00048">
    <property type="entry name" value="UPF0102"/>
    <property type="match status" value="1"/>
</dbReference>
<dbReference type="PANTHER" id="PTHR34039:SF1">
    <property type="entry name" value="UPF0102 PROTEIN YRAN"/>
    <property type="match status" value="1"/>
</dbReference>
<name>A0ABU6GBL6_9BACL</name>
<proteinExistence type="inferred from homology"/>
<evidence type="ECO:0000313" key="3">
    <source>
        <dbReference type="EMBL" id="MEC0231589.1"/>
    </source>
</evidence>
<dbReference type="NCBIfam" id="NF009150">
    <property type="entry name" value="PRK12497.1-3"/>
    <property type="match status" value="1"/>
</dbReference>
<gene>
    <name evidence="3" type="ORF">P4I72_31250</name>
</gene>
<evidence type="ECO:0000313" key="4">
    <source>
        <dbReference type="Proteomes" id="UP001338137"/>
    </source>
</evidence>
<dbReference type="NCBIfam" id="NF009154">
    <property type="entry name" value="PRK12497.3-3"/>
    <property type="match status" value="1"/>
</dbReference>
<dbReference type="RefSeq" id="WP_326075591.1">
    <property type="nucleotide sequence ID" value="NZ_JARLKY010000095.1"/>
</dbReference>
<reference evidence="3 4" key="1">
    <citation type="submission" date="2023-03" db="EMBL/GenBank/DDBJ databases">
        <title>Bacillus Genome Sequencing.</title>
        <authorList>
            <person name="Dunlap C."/>
        </authorList>
    </citation>
    <scope>NUCLEOTIDE SEQUENCE [LARGE SCALE GENOMIC DNA]</scope>
    <source>
        <strain evidence="3 4">BD-533</strain>
    </source>
</reference>
<dbReference type="InterPro" id="IPR011856">
    <property type="entry name" value="tRNA_endonuc-like_dom_sf"/>
</dbReference>
<sequence length="125" mass="14853">MTEIRKDTRKQLGKFGEDAAEAFLIQQNYRLLARNWRCRTGELDLIAEKDDVLIFVEVRTRRKSNHFGIAKESVDYRKQRKVRETAQFYLHRFQQHERSVRFDVITVEISADAEAPRIEHIEGAF</sequence>
<comment type="similarity">
    <text evidence="1 2">Belongs to the UPF0102 family.</text>
</comment>
<dbReference type="Proteomes" id="UP001338137">
    <property type="component" value="Unassembled WGS sequence"/>
</dbReference>
<dbReference type="SUPFAM" id="SSF52980">
    <property type="entry name" value="Restriction endonuclease-like"/>
    <property type="match status" value="1"/>
</dbReference>